<dbReference type="PANTHER" id="PTHR39569">
    <property type="entry name" value="INORGANIC TRIPHOSPHATASE"/>
    <property type="match status" value="1"/>
</dbReference>
<dbReference type="Proteomes" id="UP001223743">
    <property type="component" value="Unassembled WGS sequence"/>
</dbReference>
<dbReference type="InterPro" id="IPR033469">
    <property type="entry name" value="CYTH-like_dom_sf"/>
</dbReference>
<keyword evidence="4" id="KW-1185">Reference proteome</keyword>
<dbReference type="EMBL" id="JAUSWJ010000001">
    <property type="protein sequence ID" value="MDQ0515020.1"/>
    <property type="molecule type" value="Genomic_DNA"/>
</dbReference>
<evidence type="ECO:0000313" key="3">
    <source>
        <dbReference type="EMBL" id="MDQ0515020.1"/>
    </source>
</evidence>
<dbReference type="CDD" id="cd07756">
    <property type="entry name" value="CYTH-like_Pase_CHAD"/>
    <property type="match status" value="1"/>
</dbReference>
<dbReference type="PROSITE" id="PS51707">
    <property type="entry name" value="CYTH"/>
    <property type="match status" value="1"/>
</dbReference>
<evidence type="ECO:0000259" key="2">
    <source>
        <dbReference type="PROSITE" id="PS51708"/>
    </source>
</evidence>
<dbReference type="SUPFAM" id="SSF55154">
    <property type="entry name" value="CYTH-like phosphatases"/>
    <property type="match status" value="1"/>
</dbReference>
<dbReference type="InterPro" id="IPR023577">
    <property type="entry name" value="CYTH_domain"/>
</dbReference>
<protein>
    <submittedName>
        <fullName evidence="3">Inorganic triphosphatase YgiF</fullName>
    </submittedName>
</protein>
<dbReference type="RefSeq" id="WP_266281504.1">
    <property type="nucleotide sequence ID" value="NZ_JAPKNF010000001.1"/>
</dbReference>
<dbReference type="Pfam" id="PF05235">
    <property type="entry name" value="CHAD"/>
    <property type="match status" value="1"/>
</dbReference>
<sequence>MKDEADRGVETELKFAIDAADLPALRAHRMFAGLADKRQLLEATYFDTPDNLLHEAGFSLRLRRSGDTVVQTLKGKRPGGSGLLHRDEHERVVADGMLDEPALAEGLPPDLLHRVRGRLEPRFSMVVTRSAWTIEEGDGVVEVSTDEGRIIAGERSEPIAEVEFELLSGDPAALFALARSALIAIPLHLQPLAKSDRGYRLCGGKADSFTGTVLPLDPQATAAAALRSLAEPLVRAIAVERATVMTDSDAEAVHRLRVLLRKQRTLFDLADAMLPGTLPPVLAATIREAFKRLGEARDLDILQAVIPVNQMEAADQLSTIARARNAALLRARTVLASRAFAEALLDLLAFAEGIGHLATDSAADVPAVTAAASALDERWRSIRDSRRPGRLRPAARHKLRIRAKWLRDATEFLAGLFADAKSEKRAGDLMNDLRDLQGALGALNDRDSAWRLGKVWLGKPLSASLGLKPDSRAEKGGVHDADAAFRSLRKCRRYWRGAAPSAQ</sequence>
<dbReference type="SMART" id="SM00880">
    <property type="entry name" value="CHAD"/>
    <property type="match status" value="1"/>
</dbReference>
<feature type="domain" description="CHAD" evidence="2">
    <location>
        <begin position="218"/>
        <end position="490"/>
    </location>
</feature>
<evidence type="ECO:0000313" key="4">
    <source>
        <dbReference type="Proteomes" id="UP001223743"/>
    </source>
</evidence>
<dbReference type="Pfam" id="PF01928">
    <property type="entry name" value="CYTH"/>
    <property type="match status" value="1"/>
</dbReference>
<gene>
    <name evidence="3" type="ORF">QO015_000633</name>
</gene>
<dbReference type="InterPro" id="IPR007899">
    <property type="entry name" value="CHAD_dom"/>
</dbReference>
<reference evidence="3 4" key="1">
    <citation type="submission" date="2023-07" db="EMBL/GenBank/DDBJ databases">
        <title>Genomic Encyclopedia of Type Strains, Phase IV (KMG-IV): sequencing the most valuable type-strain genomes for metagenomic binning, comparative biology and taxonomic classification.</title>
        <authorList>
            <person name="Goeker M."/>
        </authorList>
    </citation>
    <scope>NUCLEOTIDE SEQUENCE [LARGE SCALE GENOMIC DNA]</scope>
    <source>
        <strain evidence="3 4">B1-1</strain>
    </source>
</reference>
<dbReference type="Gene3D" id="2.40.320.10">
    <property type="entry name" value="Hypothetical Protein Pfu-838710-001"/>
    <property type="match status" value="1"/>
</dbReference>
<evidence type="ECO:0000259" key="1">
    <source>
        <dbReference type="PROSITE" id="PS51707"/>
    </source>
</evidence>
<comment type="caution">
    <text evidence="3">The sequence shown here is derived from an EMBL/GenBank/DDBJ whole genome shotgun (WGS) entry which is preliminary data.</text>
</comment>
<feature type="domain" description="CYTH" evidence="1">
    <location>
        <begin position="8"/>
        <end position="205"/>
    </location>
</feature>
<organism evidence="3 4">
    <name type="scientific">Kaistia geumhonensis</name>
    <dbReference type="NCBI Taxonomy" id="410839"/>
    <lineage>
        <taxon>Bacteria</taxon>
        <taxon>Pseudomonadati</taxon>
        <taxon>Pseudomonadota</taxon>
        <taxon>Alphaproteobacteria</taxon>
        <taxon>Hyphomicrobiales</taxon>
        <taxon>Kaistiaceae</taxon>
        <taxon>Kaistia</taxon>
    </lineage>
</organism>
<proteinExistence type="predicted"/>
<dbReference type="PROSITE" id="PS51708">
    <property type="entry name" value="CHAD"/>
    <property type="match status" value="1"/>
</dbReference>
<dbReference type="InterPro" id="IPR039013">
    <property type="entry name" value="YgiF"/>
</dbReference>
<dbReference type="Gene3D" id="1.40.20.10">
    <property type="entry name" value="CHAD domain"/>
    <property type="match status" value="1"/>
</dbReference>
<name>A0ABU0M238_9HYPH</name>
<accession>A0ABU0M238</accession>
<dbReference type="SMART" id="SM01118">
    <property type="entry name" value="CYTH"/>
    <property type="match status" value="1"/>
</dbReference>
<dbReference type="PANTHER" id="PTHR39569:SF1">
    <property type="entry name" value="INORGANIC TRIPHOSPHATASE"/>
    <property type="match status" value="1"/>
</dbReference>
<dbReference type="InterPro" id="IPR038186">
    <property type="entry name" value="CHAD_dom_sf"/>
</dbReference>